<reference evidence="2 3" key="1">
    <citation type="journal article" date="2007" name="Nature">
        <title>Evolution of genes and genomes on the Drosophila phylogeny.</title>
        <authorList>
            <consortium name="Drosophila 12 Genomes Consortium"/>
            <person name="Clark A.G."/>
            <person name="Eisen M.B."/>
            <person name="Smith D.R."/>
            <person name="Bergman C.M."/>
            <person name="Oliver B."/>
            <person name="Markow T.A."/>
            <person name="Kaufman T.C."/>
            <person name="Kellis M."/>
            <person name="Gelbart W."/>
            <person name="Iyer V.N."/>
            <person name="Pollard D.A."/>
            <person name="Sackton T.B."/>
            <person name="Larracuente A.M."/>
            <person name="Singh N.D."/>
            <person name="Abad J.P."/>
            <person name="Abt D.N."/>
            <person name="Adryan B."/>
            <person name="Aguade M."/>
            <person name="Akashi H."/>
            <person name="Anderson W.W."/>
            <person name="Aquadro C.F."/>
            <person name="Ardell D.H."/>
            <person name="Arguello R."/>
            <person name="Artieri C.G."/>
            <person name="Barbash D.A."/>
            <person name="Barker D."/>
            <person name="Barsanti P."/>
            <person name="Batterham P."/>
            <person name="Batzoglou S."/>
            <person name="Begun D."/>
            <person name="Bhutkar A."/>
            <person name="Blanco E."/>
            <person name="Bosak S.A."/>
            <person name="Bradley R.K."/>
            <person name="Brand A.D."/>
            <person name="Brent M.R."/>
            <person name="Brooks A.N."/>
            <person name="Brown R.H."/>
            <person name="Butlin R.K."/>
            <person name="Caggese C."/>
            <person name="Calvi B.R."/>
            <person name="Bernardo de Carvalho A."/>
            <person name="Caspi A."/>
            <person name="Castrezana S."/>
            <person name="Celniker S.E."/>
            <person name="Chang J.L."/>
            <person name="Chapple C."/>
            <person name="Chatterji S."/>
            <person name="Chinwalla A."/>
            <person name="Civetta A."/>
            <person name="Clifton S.W."/>
            <person name="Comeron J.M."/>
            <person name="Costello J.C."/>
            <person name="Coyne J.A."/>
            <person name="Daub J."/>
            <person name="David R.G."/>
            <person name="Delcher A.L."/>
            <person name="Delehaunty K."/>
            <person name="Do C.B."/>
            <person name="Ebling H."/>
            <person name="Edwards K."/>
            <person name="Eickbush T."/>
            <person name="Evans J.D."/>
            <person name="Filipski A."/>
            <person name="Findeiss S."/>
            <person name="Freyhult E."/>
            <person name="Fulton L."/>
            <person name="Fulton R."/>
            <person name="Garcia A.C."/>
            <person name="Gardiner A."/>
            <person name="Garfield D.A."/>
            <person name="Garvin B.E."/>
            <person name="Gibson G."/>
            <person name="Gilbert D."/>
            <person name="Gnerre S."/>
            <person name="Godfrey J."/>
            <person name="Good R."/>
            <person name="Gotea V."/>
            <person name="Gravely B."/>
            <person name="Greenberg A.J."/>
            <person name="Griffiths-Jones S."/>
            <person name="Gross S."/>
            <person name="Guigo R."/>
            <person name="Gustafson E.A."/>
            <person name="Haerty W."/>
            <person name="Hahn M.W."/>
            <person name="Halligan D.L."/>
            <person name="Halpern A.L."/>
            <person name="Halter G.M."/>
            <person name="Han M.V."/>
            <person name="Heger A."/>
            <person name="Hillier L."/>
            <person name="Hinrichs A.S."/>
            <person name="Holmes I."/>
            <person name="Hoskins R.A."/>
            <person name="Hubisz M.J."/>
            <person name="Hultmark D."/>
            <person name="Huntley M.A."/>
            <person name="Jaffe D.B."/>
            <person name="Jagadeeshan S."/>
            <person name="Jeck W.R."/>
            <person name="Johnson J."/>
            <person name="Jones C.D."/>
            <person name="Jordan W.C."/>
            <person name="Karpen G.H."/>
            <person name="Kataoka E."/>
            <person name="Keightley P.D."/>
            <person name="Kheradpour P."/>
            <person name="Kirkness E.F."/>
            <person name="Koerich L.B."/>
            <person name="Kristiansen K."/>
            <person name="Kudrna D."/>
            <person name="Kulathinal R.J."/>
            <person name="Kumar S."/>
            <person name="Kwok R."/>
            <person name="Lander E."/>
            <person name="Langley C.H."/>
            <person name="Lapoint R."/>
            <person name="Lazzaro B.P."/>
            <person name="Lee S.J."/>
            <person name="Levesque L."/>
            <person name="Li R."/>
            <person name="Lin C.F."/>
            <person name="Lin M.F."/>
            <person name="Lindblad-Toh K."/>
            <person name="Llopart A."/>
            <person name="Long M."/>
            <person name="Low L."/>
            <person name="Lozovsky E."/>
            <person name="Lu J."/>
            <person name="Luo M."/>
            <person name="Machado C.A."/>
            <person name="Makalowski W."/>
            <person name="Marzo M."/>
            <person name="Matsuda M."/>
            <person name="Matzkin L."/>
            <person name="McAllister B."/>
            <person name="McBride C.S."/>
            <person name="McKernan B."/>
            <person name="McKernan K."/>
            <person name="Mendez-Lago M."/>
            <person name="Minx P."/>
            <person name="Mollenhauer M.U."/>
            <person name="Montooth K."/>
            <person name="Mount S.M."/>
            <person name="Mu X."/>
            <person name="Myers E."/>
            <person name="Negre B."/>
            <person name="Newfeld S."/>
            <person name="Nielsen R."/>
            <person name="Noor M.A."/>
            <person name="O'Grady P."/>
            <person name="Pachter L."/>
            <person name="Papaceit M."/>
            <person name="Parisi M.J."/>
            <person name="Parisi M."/>
            <person name="Parts L."/>
            <person name="Pedersen J.S."/>
            <person name="Pesole G."/>
            <person name="Phillippy A.M."/>
            <person name="Ponting C.P."/>
            <person name="Pop M."/>
            <person name="Porcelli D."/>
            <person name="Powell J.R."/>
            <person name="Prohaska S."/>
            <person name="Pruitt K."/>
            <person name="Puig M."/>
            <person name="Quesneville H."/>
            <person name="Ram K.R."/>
            <person name="Rand D."/>
            <person name="Rasmussen M.D."/>
            <person name="Reed L.K."/>
            <person name="Reenan R."/>
            <person name="Reily A."/>
            <person name="Remington K.A."/>
            <person name="Rieger T.T."/>
            <person name="Ritchie M.G."/>
            <person name="Robin C."/>
            <person name="Rogers Y.H."/>
            <person name="Rohde C."/>
            <person name="Rozas J."/>
            <person name="Rubenfield M.J."/>
            <person name="Ruiz A."/>
            <person name="Russo S."/>
            <person name="Salzberg S.L."/>
            <person name="Sanchez-Gracia A."/>
            <person name="Saranga D.J."/>
            <person name="Sato H."/>
            <person name="Schaeffer S.W."/>
            <person name="Schatz M.C."/>
            <person name="Schlenke T."/>
            <person name="Schwartz R."/>
            <person name="Segarra C."/>
            <person name="Singh R.S."/>
            <person name="Sirot L."/>
            <person name="Sirota M."/>
            <person name="Sisneros N.B."/>
            <person name="Smith C.D."/>
            <person name="Smith T.F."/>
            <person name="Spieth J."/>
            <person name="Stage D.E."/>
            <person name="Stark A."/>
            <person name="Stephan W."/>
            <person name="Strausberg R.L."/>
            <person name="Strempel S."/>
            <person name="Sturgill D."/>
            <person name="Sutton G."/>
            <person name="Sutton G.G."/>
            <person name="Tao W."/>
            <person name="Teichmann S."/>
            <person name="Tobari Y.N."/>
            <person name="Tomimura Y."/>
            <person name="Tsolas J.M."/>
            <person name="Valente V.L."/>
            <person name="Venter E."/>
            <person name="Venter J.C."/>
            <person name="Vicario S."/>
            <person name="Vieira F.G."/>
            <person name="Vilella A.J."/>
            <person name="Villasante A."/>
            <person name="Walenz B."/>
            <person name="Wang J."/>
            <person name="Wasserman M."/>
            <person name="Watts T."/>
            <person name="Wilson D."/>
            <person name="Wilson R.K."/>
            <person name="Wing R.A."/>
            <person name="Wolfner M.F."/>
            <person name="Wong A."/>
            <person name="Wong G.K."/>
            <person name="Wu C.I."/>
            <person name="Wu G."/>
            <person name="Yamamoto D."/>
            <person name="Yang H.P."/>
            <person name="Yang S.P."/>
            <person name="Yorke J.A."/>
            <person name="Yoshida K."/>
            <person name="Zdobnov E."/>
            <person name="Zhang P."/>
            <person name="Zhang Y."/>
            <person name="Zimin A.V."/>
            <person name="Baldwin J."/>
            <person name="Abdouelleil A."/>
            <person name="Abdulkadir J."/>
            <person name="Abebe A."/>
            <person name="Abera B."/>
            <person name="Abreu J."/>
            <person name="Acer S.C."/>
            <person name="Aftuck L."/>
            <person name="Alexander A."/>
            <person name="An P."/>
            <person name="Anderson E."/>
            <person name="Anderson S."/>
            <person name="Arachi H."/>
            <person name="Azer M."/>
            <person name="Bachantsang P."/>
            <person name="Barry A."/>
            <person name="Bayul T."/>
            <person name="Berlin A."/>
            <person name="Bessette D."/>
            <person name="Bloom T."/>
            <person name="Blye J."/>
            <person name="Boguslavskiy L."/>
            <person name="Bonnet C."/>
            <person name="Boukhgalter B."/>
            <person name="Bourzgui I."/>
            <person name="Brown A."/>
            <person name="Cahill P."/>
            <person name="Channer S."/>
            <person name="Cheshatsang Y."/>
            <person name="Chuda L."/>
            <person name="Citroen M."/>
            <person name="Collymore A."/>
            <person name="Cooke P."/>
            <person name="Costello M."/>
            <person name="D'Aco K."/>
            <person name="Daza R."/>
            <person name="De Haan G."/>
            <person name="DeGray S."/>
            <person name="DeMaso C."/>
            <person name="Dhargay N."/>
            <person name="Dooley K."/>
            <person name="Dooley E."/>
            <person name="Doricent M."/>
            <person name="Dorje P."/>
            <person name="Dorjee K."/>
            <person name="Dupes A."/>
            <person name="Elong R."/>
            <person name="Falk J."/>
            <person name="Farina A."/>
            <person name="Faro S."/>
            <person name="Ferguson D."/>
            <person name="Fisher S."/>
            <person name="Foley C.D."/>
            <person name="Franke A."/>
            <person name="Friedrich D."/>
            <person name="Gadbois L."/>
            <person name="Gearin G."/>
            <person name="Gearin C.R."/>
            <person name="Giannoukos G."/>
            <person name="Goode T."/>
            <person name="Graham J."/>
            <person name="Grandbois E."/>
            <person name="Grewal S."/>
            <person name="Gyaltsen K."/>
            <person name="Hafez N."/>
            <person name="Hagos B."/>
            <person name="Hall J."/>
            <person name="Henson C."/>
            <person name="Hollinger A."/>
            <person name="Honan T."/>
            <person name="Huard M.D."/>
            <person name="Hughes L."/>
            <person name="Hurhula B."/>
            <person name="Husby M.E."/>
            <person name="Kamat A."/>
            <person name="Kanga B."/>
            <person name="Kashin S."/>
            <person name="Khazanovich D."/>
            <person name="Kisner P."/>
            <person name="Lance K."/>
            <person name="Lara M."/>
            <person name="Lee W."/>
            <person name="Lennon N."/>
            <person name="Letendre F."/>
            <person name="LeVine R."/>
            <person name="Lipovsky A."/>
            <person name="Liu X."/>
            <person name="Liu J."/>
            <person name="Liu S."/>
            <person name="Lokyitsang T."/>
            <person name="Lokyitsang Y."/>
            <person name="Lubonja R."/>
            <person name="Lui A."/>
            <person name="MacDonald P."/>
            <person name="Magnisalis V."/>
            <person name="Maru K."/>
            <person name="Matthews C."/>
            <person name="McCusker W."/>
            <person name="McDonough S."/>
            <person name="Mehta T."/>
            <person name="Meldrim J."/>
            <person name="Meneus L."/>
            <person name="Mihai O."/>
            <person name="Mihalev A."/>
            <person name="Mihova T."/>
            <person name="Mittelman R."/>
            <person name="Mlenga V."/>
            <person name="Montmayeur A."/>
            <person name="Mulrain L."/>
            <person name="Navidi A."/>
            <person name="Naylor J."/>
            <person name="Negash T."/>
            <person name="Nguyen T."/>
            <person name="Nguyen N."/>
            <person name="Nicol R."/>
            <person name="Norbu C."/>
            <person name="Norbu N."/>
            <person name="Novod N."/>
            <person name="O'Neill B."/>
            <person name="Osman S."/>
            <person name="Markiewicz E."/>
            <person name="Oyono O.L."/>
            <person name="Patti C."/>
            <person name="Phunkhang P."/>
            <person name="Pierre F."/>
            <person name="Priest M."/>
            <person name="Raghuraman S."/>
            <person name="Rege F."/>
            <person name="Reyes R."/>
            <person name="Rise C."/>
            <person name="Rogov P."/>
            <person name="Ross K."/>
            <person name="Ryan E."/>
            <person name="Settipalli S."/>
            <person name="Shea T."/>
            <person name="Sherpa N."/>
            <person name="Shi L."/>
            <person name="Shih D."/>
            <person name="Sparrow T."/>
            <person name="Spaulding J."/>
            <person name="Stalker J."/>
            <person name="Stange-Thomann N."/>
            <person name="Stavropoulos S."/>
            <person name="Stone C."/>
            <person name="Strader C."/>
            <person name="Tesfaye S."/>
            <person name="Thomson T."/>
            <person name="Thoulutsang Y."/>
            <person name="Thoulutsang D."/>
            <person name="Topham K."/>
            <person name="Topping I."/>
            <person name="Tsamla T."/>
            <person name="Vassiliev H."/>
            <person name="Vo A."/>
            <person name="Wangchuk T."/>
            <person name="Wangdi T."/>
            <person name="Weiand M."/>
            <person name="Wilkinson J."/>
            <person name="Wilson A."/>
            <person name="Yadav S."/>
            <person name="Young G."/>
            <person name="Yu Q."/>
            <person name="Zembek L."/>
            <person name="Zhong D."/>
            <person name="Zimmer A."/>
            <person name="Zwirko Z."/>
            <person name="Jaffe D.B."/>
            <person name="Alvarez P."/>
            <person name="Brockman W."/>
            <person name="Butler J."/>
            <person name="Chin C."/>
            <person name="Gnerre S."/>
            <person name="Grabherr M."/>
            <person name="Kleber M."/>
            <person name="Mauceli E."/>
            <person name="MacCallum I."/>
        </authorList>
    </citation>
    <scope>NUCLEOTIDE SEQUENCE [LARGE SCALE GENOMIC DNA]</scope>
    <source>
        <strain evidence="2 3">TSC#14021-0224.01</strain>
    </source>
</reference>
<dbReference type="Proteomes" id="UP000008711">
    <property type="component" value="Unassembled WGS sequence"/>
</dbReference>
<protein>
    <submittedName>
        <fullName evidence="2">GG17073</fullName>
    </submittedName>
</protein>
<name>B3P174_DROER</name>
<evidence type="ECO:0000313" key="2">
    <source>
        <dbReference type="EMBL" id="EDV49263.1"/>
    </source>
</evidence>
<keyword evidence="3" id="KW-1185">Reference proteome</keyword>
<accession>B3P174</accession>
<sequence length="96" mass="10539">MEDWNKLVQWVAADVQMDSTRATRWLLVTGPWDWQLQLPLPLGLGSNLENGKKVETESESESDSQPESETEIGTQNVMCGINMGSGIGCIGGTKTR</sequence>
<proteinExistence type="predicted"/>
<organism evidence="2 3">
    <name type="scientific">Drosophila erecta</name>
    <name type="common">Fruit fly</name>
    <dbReference type="NCBI Taxonomy" id="7220"/>
    <lineage>
        <taxon>Eukaryota</taxon>
        <taxon>Metazoa</taxon>
        <taxon>Ecdysozoa</taxon>
        <taxon>Arthropoda</taxon>
        <taxon>Hexapoda</taxon>
        <taxon>Insecta</taxon>
        <taxon>Pterygota</taxon>
        <taxon>Neoptera</taxon>
        <taxon>Endopterygota</taxon>
        <taxon>Diptera</taxon>
        <taxon>Brachycera</taxon>
        <taxon>Muscomorpha</taxon>
        <taxon>Ephydroidea</taxon>
        <taxon>Drosophilidae</taxon>
        <taxon>Drosophila</taxon>
        <taxon>Sophophora</taxon>
    </lineage>
</organism>
<evidence type="ECO:0000256" key="1">
    <source>
        <dbReference type="SAM" id="MobiDB-lite"/>
    </source>
</evidence>
<feature type="compositionally biased region" description="Acidic residues" evidence="1">
    <location>
        <begin position="57"/>
        <end position="70"/>
    </location>
</feature>
<gene>
    <name evidence="2" type="primary">Dere\GG17073</name>
    <name evidence="2" type="ORF">Dere_GG17073</name>
</gene>
<reference evidence="2 3" key="2">
    <citation type="journal article" date="2008" name="Bioinformatics">
        <title>Assembly reconciliation.</title>
        <authorList>
            <person name="Zimin A.V."/>
            <person name="Smith D.R."/>
            <person name="Sutton G."/>
            <person name="Yorke J.A."/>
        </authorList>
    </citation>
    <scope>NUCLEOTIDE SEQUENCE [LARGE SCALE GENOMIC DNA]</scope>
    <source>
        <strain evidence="2 3">TSC#14021-0224.01</strain>
    </source>
</reference>
<dbReference type="HOGENOM" id="CLU_2361897_0_0_1"/>
<feature type="region of interest" description="Disordered" evidence="1">
    <location>
        <begin position="47"/>
        <end position="79"/>
    </location>
</feature>
<evidence type="ECO:0000313" key="3">
    <source>
        <dbReference type="Proteomes" id="UP000008711"/>
    </source>
</evidence>
<dbReference type="EMBL" id="CH954181">
    <property type="protein sequence ID" value="EDV49263.1"/>
    <property type="molecule type" value="Genomic_DNA"/>
</dbReference>
<dbReference type="AlphaFoldDB" id="B3P174"/>